<evidence type="ECO:0000256" key="1">
    <source>
        <dbReference type="ARBA" id="ARBA00022801"/>
    </source>
</evidence>
<dbReference type="SMART" id="SM00287">
    <property type="entry name" value="SH3b"/>
    <property type="match status" value="1"/>
</dbReference>
<sequence length="268" mass="29276">MACYKQDKLSPTPVAQHSKVTLLYNGTNIRTGPSSNNKVVGRGHKGDQFDVLNKEGQWFKISYKDMEAYVAEWIVKAGSSPTPSNKESDGLSGKTIMIDAGHGGFDPGAIGANGSYEKTLTLQTAEKLKNAIEQNGAHVMMTRSNDSYVSLSARTILSNSSKADAFVSIHYNSFPQDISTSGISTYYYHNNAKSLASNLQSSLAETTDFRDRGVKHGNFHVLKNNKKPAVLLELGFLSNPKEERVVKSSGFQNKVSQGITNGLIHYFD</sequence>
<gene>
    <name evidence="4" type="ORF">MUO14_02265</name>
</gene>
<evidence type="ECO:0000313" key="4">
    <source>
        <dbReference type="EMBL" id="UOQ93836.1"/>
    </source>
</evidence>
<dbReference type="InterPro" id="IPR050695">
    <property type="entry name" value="N-acetylmuramoyl_amidase_3"/>
</dbReference>
<dbReference type="CDD" id="cd02696">
    <property type="entry name" value="MurNAc-LAA"/>
    <property type="match status" value="1"/>
</dbReference>
<evidence type="ECO:0000259" key="3">
    <source>
        <dbReference type="PROSITE" id="PS51781"/>
    </source>
</evidence>
<dbReference type="Gene3D" id="2.30.30.40">
    <property type="entry name" value="SH3 Domains"/>
    <property type="match status" value="1"/>
</dbReference>
<proteinExistence type="predicted"/>
<accession>A0ABY4H067</accession>
<feature type="domain" description="SH3b" evidence="3">
    <location>
        <begin position="15"/>
        <end position="78"/>
    </location>
</feature>
<dbReference type="RefSeq" id="WP_244753447.1">
    <property type="nucleotide sequence ID" value="NZ_CP095074.1"/>
</dbReference>
<dbReference type="Proteomes" id="UP000831880">
    <property type="component" value="Chromosome"/>
</dbReference>
<dbReference type="Pfam" id="PF08239">
    <property type="entry name" value="SH3_3"/>
    <property type="match status" value="1"/>
</dbReference>
<dbReference type="Pfam" id="PF01520">
    <property type="entry name" value="Amidase_3"/>
    <property type="match status" value="1"/>
</dbReference>
<keyword evidence="5" id="KW-1185">Reference proteome</keyword>
<keyword evidence="1" id="KW-0378">Hydrolase</keyword>
<protein>
    <submittedName>
        <fullName evidence="4">N-acetylmuramoyl-L-alanine amidase</fullName>
    </submittedName>
</protein>
<evidence type="ECO:0000256" key="2">
    <source>
        <dbReference type="ARBA" id="ARBA00023316"/>
    </source>
</evidence>
<dbReference type="InterPro" id="IPR002508">
    <property type="entry name" value="MurNAc-LAA_cat"/>
</dbReference>
<name>A0ABY4H067_9BACI</name>
<dbReference type="PANTHER" id="PTHR30404">
    <property type="entry name" value="N-ACETYLMURAMOYL-L-ALANINE AMIDASE"/>
    <property type="match status" value="1"/>
</dbReference>
<keyword evidence="2" id="KW-0961">Cell wall biogenesis/degradation</keyword>
<dbReference type="SUPFAM" id="SSF53187">
    <property type="entry name" value="Zn-dependent exopeptidases"/>
    <property type="match status" value="1"/>
</dbReference>
<dbReference type="PROSITE" id="PS51781">
    <property type="entry name" value="SH3B"/>
    <property type="match status" value="1"/>
</dbReference>
<dbReference type="InterPro" id="IPR003646">
    <property type="entry name" value="SH3-like_bac-type"/>
</dbReference>
<organism evidence="4 5">
    <name type="scientific">Halobacillus shinanisalinarum</name>
    <dbReference type="NCBI Taxonomy" id="2932258"/>
    <lineage>
        <taxon>Bacteria</taxon>
        <taxon>Bacillati</taxon>
        <taxon>Bacillota</taxon>
        <taxon>Bacilli</taxon>
        <taxon>Bacillales</taxon>
        <taxon>Bacillaceae</taxon>
        <taxon>Halobacillus</taxon>
    </lineage>
</organism>
<dbReference type="Gene3D" id="3.40.630.40">
    <property type="entry name" value="Zn-dependent exopeptidases"/>
    <property type="match status" value="1"/>
</dbReference>
<dbReference type="PANTHER" id="PTHR30404:SF7">
    <property type="entry name" value="CELL WALL AMIDASE LYTH-RELATED"/>
    <property type="match status" value="1"/>
</dbReference>
<dbReference type="EMBL" id="CP095074">
    <property type="protein sequence ID" value="UOQ93836.1"/>
    <property type="molecule type" value="Genomic_DNA"/>
</dbReference>
<reference evidence="4 5" key="1">
    <citation type="submission" date="2022-04" db="EMBL/GenBank/DDBJ databases">
        <title>Halobacillus sp. isolated from saltern.</title>
        <authorList>
            <person name="Won M."/>
            <person name="Lee C.-M."/>
            <person name="Woen H.-Y."/>
            <person name="Kwon S.-W."/>
        </authorList>
    </citation>
    <scope>NUCLEOTIDE SEQUENCE [LARGE SCALE GENOMIC DNA]</scope>
    <source>
        <strain evidence="4 5">SSTM10-2</strain>
    </source>
</reference>
<evidence type="ECO:0000313" key="5">
    <source>
        <dbReference type="Proteomes" id="UP000831880"/>
    </source>
</evidence>
<dbReference type="SMART" id="SM00646">
    <property type="entry name" value="Ami_3"/>
    <property type="match status" value="1"/>
</dbReference>